<dbReference type="InterPro" id="IPR017946">
    <property type="entry name" value="PLC-like_Pdiesterase_TIM-brl"/>
</dbReference>
<dbReference type="PANTHER" id="PTHR46211:SF1">
    <property type="entry name" value="GLYCEROPHOSPHODIESTER PHOSPHODIESTERASE, CYTOPLASMIC"/>
    <property type="match status" value="1"/>
</dbReference>
<dbReference type="GO" id="GO:0006629">
    <property type="term" value="P:lipid metabolic process"/>
    <property type="evidence" value="ECO:0007669"/>
    <property type="project" value="InterPro"/>
</dbReference>
<dbReference type="Gene3D" id="3.20.20.190">
    <property type="entry name" value="Phosphatidylinositol (PI) phosphodiesterase"/>
    <property type="match status" value="1"/>
</dbReference>
<dbReference type="SUPFAM" id="SSF51695">
    <property type="entry name" value="PLC-like phosphodiesterases"/>
    <property type="match status" value="1"/>
</dbReference>
<dbReference type="PANTHER" id="PTHR46211">
    <property type="entry name" value="GLYCEROPHOSPHORYL DIESTER PHOSPHODIESTERASE"/>
    <property type="match status" value="1"/>
</dbReference>
<evidence type="ECO:0000313" key="2">
    <source>
        <dbReference type="EMBL" id="TQV70376.1"/>
    </source>
</evidence>
<dbReference type="Proteomes" id="UP000315816">
    <property type="component" value="Unassembled WGS sequence"/>
</dbReference>
<evidence type="ECO:0000313" key="3">
    <source>
        <dbReference type="Proteomes" id="UP000315816"/>
    </source>
</evidence>
<sequence length="255" mass="27688">MTRTPVSLPQSFFDRPIAHRALHDISAGRPENSRAAMRAAVEAGYGIEIDLQMSKDGQAMVFHDYELSRLTSDTGPVRGRNAVELEGIGLSGGEEGIPSFAEVLDIVAGRVPLLVELKDQHGAMGPHDGVMEKAAAAALEGYTGDIAVMSFNPHSVAEFGKHNTTLPLGLTTEAYLQEHNPLLPAATRQYLRDIPDFDRVGASFISHDVRDLGNPAVTRLKERDVPVLCWTVRSSEIEAEARKIADNVTFEGYLA</sequence>
<accession>A0A545SZH4</accession>
<dbReference type="InterPro" id="IPR030395">
    <property type="entry name" value="GP_PDE_dom"/>
</dbReference>
<protein>
    <submittedName>
        <fullName evidence="2">Phosphodiesterase</fullName>
    </submittedName>
</protein>
<dbReference type="GO" id="GO:0008081">
    <property type="term" value="F:phosphoric diester hydrolase activity"/>
    <property type="evidence" value="ECO:0007669"/>
    <property type="project" value="InterPro"/>
</dbReference>
<name>A0A545SZH4_9RHOB</name>
<keyword evidence="3" id="KW-1185">Reference proteome</keyword>
<dbReference type="PROSITE" id="PS51704">
    <property type="entry name" value="GP_PDE"/>
    <property type="match status" value="1"/>
</dbReference>
<dbReference type="EMBL" id="VICH01000001">
    <property type="protein sequence ID" value="TQV70376.1"/>
    <property type="molecule type" value="Genomic_DNA"/>
</dbReference>
<dbReference type="RefSeq" id="WP_142851824.1">
    <property type="nucleotide sequence ID" value="NZ_FXWW01000002.1"/>
</dbReference>
<reference evidence="2 3" key="1">
    <citation type="submission" date="2019-06" db="EMBL/GenBank/DDBJ databases">
        <title>A novel species of marine bacteria.</title>
        <authorList>
            <person name="Wang Y."/>
        </authorList>
    </citation>
    <scope>NUCLEOTIDE SEQUENCE [LARGE SCALE GENOMIC DNA]</scope>
    <source>
        <strain evidence="2 3">MA1-10</strain>
    </source>
</reference>
<feature type="domain" description="GP-PDE" evidence="1">
    <location>
        <begin position="14"/>
        <end position="255"/>
    </location>
</feature>
<proteinExistence type="predicted"/>
<organism evidence="2 3">
    <name type="scientific">Aliiroseovarius halocynthiae</name>
    <dbReference type="NCBI Taxonomy" id="985055"/>
    <lineage>
        <taxon>Bacteria</taxon>
        <taxon>Pseudomonadati</taxon>
        <taxon>Pseudomonadota</taxon>
        <taxon>Alphaproteobacteria</taxon>
        <taxon>Rhodobacterales</taxon>
        <taxon>Paracoccaceae</taxon>
        <taxon>Aliiroseovarius</taxon>
    </lineage>
</organism>
<dbReference type="AlphaFoldDB" id="A0A545SZH4"/>
<dbReference type="Pfam" id="PF03009">
    <property type="entry name" value="GDPD"/>
    <property type="match status" value="1"/>
</dbReference>
<evidence type="ECO:0000259" key="1">
    <source>
        <dbReference type="PROSITE" id="PS51704"/>
    </source>
</evidence>
<dbReference type="OrthoDB" id="384721at2"/>
<comment type="caution">
    <text evidence="2">The sequence shown here is derived from an EMBL/GenBank/DDBJ whole genome shotgun (WGS) entry which is preliminary data.</text>
</comment>
<gene>
    <name evidence="2" type="ORF">FIL88_00265</name>
</gene>